<evidence type="ECO:0000313" key="4">
    <source>
        <dbReference type="EMBL" id="CAE0501219.1"/>
    </source>
</evidence>
<reference evidence="4" key="1">
    <citation type="submission" date="2021-01" db="EMBL/GenBank/DDBJ databases">
        <authorList>
            <person name="Corre E."/>
            <person name="Pelletier E."/>
            <person name="Niang G."/>
            <person name="Scheremetjew M."/>
            <person name="Finn R."/>
            <person name="Kale V."/>
            <person name="Holt S."/>
            <person name="Cochrane G."/>
            <person name="Meng A."/>
            <person name="Brown T."/>
            <person name="Cohen L."/>
        </authorList>
    </citation>
    <scope>NUCLEOTIDE SEQUENCE</scope>
    <source>
        <strain evidence="4">CCMP1320</strain>
    </source>
</reference>
<feature type="region of interest" description="Disordered" evidence="2">
    <location>
        <begin position="262"/>
        <end position="295"/>
    </location>
</feature>
<name>A0A7S3VQJ6_DUNTE</name>
<feature type="signal peptide" evidence="3">
    <location>
        <begin position="1"/>
        <end position="18"/>
    </location>
</feature>
<gene>
    <name evidence="4" type="ORF">DTER00134_LOCUS16292</name>
</gene>
<keyword evidence="1" id="KW-0175">Coiled coil</keyword>
<feature type="region of interest" description="Disordered" evidence="2">
    <location>
        <begin position="403"/>
        <end position="426"/>
    </location>
</feature>
<evidence type="ECO:0000256" key="1">
    <source>
        <dbReference type="SAM" id="Coils"/>
    </source>
</evidence>
<feature type="coiled-coil region" evidence="1">
    <location>
        <begin position="349"/>
        <end position="376"/>
    </location>
</feature>
<sequence>MQPIGACLALCLLVLASARPLFLLDEAPQQGWESKGNEEVPDVGQGLSSLLNWVNGQLDSVENLLDNINAQSGAEESTDSSPLQRQNAFRIQDGSPLDGFLQDVMQQLDGRDARSSSVEGSDKQFSGPGQMYEQFSGPRPGQVQTAFDVHLEERMRQLEQMSAQGSISASEADRLRRLFSSQEYMEAWARQQQQAEWQRNMALGQTLLQQQQQWLQSVLLPAQQGQQQEQQQQEGAFQGMTAEGGPLQDLLDLMLAPFQEEASGCRHRRQQQQQQHMMMMTQQQQQQDEDKDTQVSNAGPRLWVRFVQGDAGSDPSPRHVHRPPPSAWRLHWIEALLALLAAAIISYKLVREVQQLLQLRRQRNELRAHLLSHEAARKVCGGGFNGGVAGAKCLDSGKAAFLPPKAAGQGKPEQQQQQQQQQQEQQGFVSNVVYAADHL</sequence>
<keyword evidence="3" id="KW-0732">Signal</keyword>
<proteinExistence type="predicted"/>
<dbReference type="EMBL" id="HBIP01026971">
    <property type="protein sequence ID" value="CAE0501219.1"/>
    <property type="molecule type" value="Transcribed_RNA"/>
</dbReference>
<feature type="chain" id="PRO_5031512242" evidence="3">
    <location>
        <begin position="19"/>
        <end position="439"/>
    </location>
</feature>
<evidence type="ECO:0000256" key="3">
    <source>
        <dbReference type="SAM" id="SignalP"/>
    </source>
</evidence>
<feature type="compositionally biased region" description="Low complexity" evidence="2">
    <location>
        <begin position="413"/>
        <end position="426"/>
    </location>
</feature>
<feature type="compositionally biased region" description="Low complexity" evidence="2">
    <location>
        <begin position="271"/>
        <end position="286"/>
    </location>
</feature>
<accession>A0A7S3VQJ6</accession>
<dbReference type="AlphaFoldDB" id="A0A7S3VQJ6"/>
<protein>
    <submittedName>
        <fullName evidence="4">Uncharacterized protein</fullName>
    </submittedName>
</protein>
<evidence type="ECO:0000256" key="2">
    <source>
        <dbReference type="SAM" id="MobiDB-lite"/>
    </source>
</evidence>
<organism evidence="4">
    <name type="scientific">Dunaliella tertiolecta</name>
    <name type="common">Green alga</name>
    <dbReference type="NCBI Taxonomy" id="3047"/>
    <lineage>
        <taxon>Eukaryota</taxon>
        <taxon>Viridiplantae</taxon>
        <taxon>Chlorophyta</taxon>
        <taxon>core chlorophytes</taxon>
        <taxon>Chlorophyceae</taxon>
        <taxon>CS clade</taxon>
        <taxon>Chlamydomonadales</taxon>
        <taxon>Dunaliellaceae</taxon>
        <taxon>Dunaliella</taxon>
    </lineage>
</organism>